<feature type="signal peptide" evidence="2">
    <location>
        <begin position="1"/>
        <end position="21"/>
    </location>
</feature>
<sequence>MSRIIAWAFAALFLVSAESRAHGLRPPADTSGIAITPISHGQMAVIADYRNQIHVLASWTAERDVTVAKLLDFSRQQYARCLWGWVPGSVTDEASPFNECSHAYLAADQAMLLRIRDGGYWPEITSELFDKIERQMVRKGSSLVLCAFSAAAFNTASLIGPHWIDVLYHLPSLLTVALLALAVLAGLVIVVMRLRASEEGDAVAGKISEQATPGP</sequence>
<accession>A0A2U2DKK7</accession>
<keyword evidence="2" id="KW-0732">Signal</keyword>
<feature type="chain" id="PRO_5015439778" evidence="2">
    <location>
        <begin position="22"/>
        <end position="215"/>
    </location>
</feature>
<gene>
    <name evidence="3" type="ORF">DEM27_23145</name>
</gene>
<feature type="transmembrane region" description="Helical" evidence="1">
    <location>
        <begin position="143"/>
        <end position="164"/>
    </location>
</feature>
<keyword evidence="1" id="KW-0472">Membrane</keyword>
<dbReference type="OrthoDB" id="7875723at2"/>
<dbReference type="EMBL" id="QFBC01000013">
    <property type="protein sequence ID" value="PWE53823.1"/>
    <property type="molecule type" value="Genomic_DNA"/>
</dbReference>
<keyword evidence="1" id="KW-0812">Transmembrane</keyword>
<reference evidence="3 4" key="1">
    <citation type="submission" date="2018-05" db="EMBL/GenBank/DDBJ databases">
        <title>The draft genome of strain NS-104.</title>
        <authorList>
            <person name="Hang P."/>
            <person name="Jiang J."/>
        </authorList>
    </citation>
    <scope>NUCLEOTIDE SEQUENCE [LARGE SCALE GENOMIC DNA]</scope>
    <source>
        <strain evidence="3 4">NS-104</strain>
    </source>
</reference>
<evidence type="ECO:0000256" key="2">
    <source>
        <dbReference type="SAM" id="SignalP"/>
    </source>
</evidence>
<evidence type="ECO:0000256" key="1">
    <source>
        <dbReference type="SAM" id="Phobius"/>
    </source>
</evidence>
<organism evidence="3 4">
    <name type="scientific">Metarhizobium album</name>
    <dbReference type="NCBI Taxonomy" id="2182425"/>
    <lineage>
        <taxon>Bacteria</taxon>
        <taxon>Pseudomonadati</taxon>
        <taxon>Pseudomonadota</taxon>
        <taxon>Alphaproteobacteria</taxon>
        <taxon>Hyphomicrobiales</taxon>
        <taxon>Rhizobiaceae</taxon>
        <taxon>Metarhizobium</taxon>
    </lineage>
</organism>
<keyword evidence="1" id="KW-1133">Transmembrane helix</keyword>
<proteinExistence type="predicted"/>
<comment type="caution">
    <text evidence="3">The sequence shown here is derived from an EMBL/GenBank/DDBJ whole genome shotgun (WGS) entry which is preliminary data.</text>
</comment>
<name>A0A2U2DKK7_9HYPH</name>
<evidence type="ECO:0000313" key="3">
    <source>
        <dbReference type="EMBL" id="PWE53823.1"/>
    </source>
</evidence>
<dbReference type="AlphaFoldDB" id="A0A2U2DKK7"/>
<dbReference type="RefSeq" id="WP_109460620.1">
    <property type="nucleotide sequence ID" value="NZ_QFBC01000013.1"/>
</dbReference>
<evidence type="ECO:0000313" key="4">
    <source>
        <dbReference type="Proteomes" id="UP000245252"/>
    </source>
</evidence>
<protein>
    <submittedName>
        <fullName evidence="3">Uncharacterized protein</fullName>
    </submittedName>
</protein>
<keyword evidence="4" id="KW-1185">Reference proteome</keyword>
<dbReference type="Proteomes" id="UP000245252">
    <property type="component" value="Unassembled WGS sequence"/>
</dbReference>
<feature type="transmembrane region" description="Helical" evidence="1">
    <location>
        <begin position="170"/>
        <end position="191"/>
    </location>
</feature>